<feature type="region of interest" description="Disordered" evidence="4">
    <location>
        <begin position="124"/>
        <end position="187"/>
    </location>
</feature>
<dbReference type="Pfam" id="PF01039">
    <property type="entry name" value="Carboxyl_trans"/>
    <property type="match status" value="1"/>
</dbReference>
<evidence type="ECO:0000313" key="6">
    <source>
        <dbReference type="EMBL" id="UCU57557.1"/>
    </source>
</evidence>
<dbReference type="PANTHER" id="PTHR42995">
    <property type="entry name" value="ACETYL-COENZYME A CARBOXYLASE CARBOXYL TRANSFERASE SUBUNIT BETA, CHLOROPLASTIC"/>
    <property type="match status" value="1"/>
</dbReference>
<keyword evidence="6" id="KW-0150">Chloroplast</keyword>
<name>A0A8K1JVX6_9ROSI</name>
<dbReference type="AlphaFoldDB" id="A0A8K1JVX6"/>
<dbReference type="InterPro" id="IPR034733">
    <property type="entry name" value="AcCoA_carboxyl_beta"/>
</dbReference>
<evidence type="ECO:0000256" key="2">
    <source>
        <dbReference type="ARBA" id="ARBA00022840"/>
    </source>
</evidence>
<dbReference type="PANTHER" id="PTHR42995:SF5">
    <property type="entry name" value="ACETYL-COENZYME A CARBOXYLASE CARBOXYL TRANSFERASE SUBUNIT BETA, CHLOROPLASTIC"/>
    <property type="match status" value="1"/>
</dbReference>
<comment type="subcellular location">
    <subcellularLocation>
        <location evidence="3">Plastid</location>
        <location evidence="3">Chloroplast stroma</location>
    </subcellularLocation>
</comment>
<keyword evidence="3" id="KW-0862">Zinc</keyword>
<comment type="function">
    <text evidence="3">Component of the acetyl coenzyme A carboxylase (ACC) complex. Biotin carboxylase (BC) catalyzes the carboxylation of biotin on its carrier protein (BCCP) and then the CO(2) group is transferred by the transcarboxylase to acetyl-CoA to form malonyl-CoA.</text>
</comment>
<dbReference type="InterPro" id="IPR000438">
    <property type="entry name" value="Acetyl_CoA_COase_Trfase_b_su"/>
</dbReference>
<feature type="binding site" evidence="3">
    <location>
        <position position="40"/>
    </location>
    <ligand>
        <name>Zn(2+)</name>
        <dbReference type="ChEBI" id="CHEBI:29105"/>
    </ligand>
</feature>
<dbReference type="GO" id="GO:0008270">
    <property type="term" value="F:zinc ion binding"/>
    <property type="evidence" value="ECO:0007669"/>
    <property type="project" value="UniProtKB-UniRule"/>
</dbReference>
<feature type="compositionally biased region" description="Acidic residues" evidence="4">
    <location>
        <begin position="124"/>
        <end position="133"/>
    </location>
</feature>
<keyword evidence="1 3" id="KW-0547">Nucleotide-binding</keyword>
<dbReference type="SUPFAM" id="SSF52096">
    <property type="entry name" value="ClpP/crotonase"/>
    <property type="match status" value="2"/>
</dbReference>
<dbReference type="GO" id="GO:0006633">
    <property type="term" value="P:fatty acid biosynthetic process"/>
    <property type="evidence" value="ECO:0007669"/>
    <property type="project" value="UniProtKB-KW"/>
</dbReference>
<feature type="region of interest" description="Disordered" evidence="4">
    <location>
        <begin position="777"/>
        <end position="806"/>
    </location>
</feature>
<feature type="binding site" evidence="3">
    <location>
        <position position="43"/>
    </location>
    <ligand>
        <name>Zn(2+)</name>
        <dbReference type="ChEBI" id="CHEBI:29105"/>
    </ligand>
</feature>
<dbReference type="GO" id="GO:0005524">
    <property type="term" value="F:ATP binding"/>
    <property type="evidence" value="ECO:0007669"/>
    <property type="project" value="UniProtKB-KW"/>
</dbReference>
<accession>A0A8K1JVX6</accession>
<feature type="compositionally biased region" description="Acidic residues" evidence="4">
    <location>
        <begin position="147"/>
        <end position="182"/>
    </location>
</feature>
<dbReference type="HAMAP" id="MF_01395">
    <property type="entry name" value="AcetylCoA_CT_beta"/>
    <property type="match status" value="1"/>
</dbReference>
<keyword evidence="3" id="KW-0276">Fatty acid metabolism</keyword>
<dbReference type="EMBL" id="MZ424306">
    <property type="protein sequence ID" value="UCU57557.1"/>
    <property type="molecule type" value="Genomic_DNA"/>
</dbReference>
<evidence type="ECO:0000256" key="1">
    <source>
        <dbReference type="ARBA" id="ARBA00022741"/>
    </source>
</evidence>
<comment type="cofactor">
    <cofactor evidence="3">
        <name>Zn(2+)</name>
        <dbReference type="ChEBI" id="CHEBI:29105"/>
    </cofactor>
    <text evidence="3">Binds 1 zinc ion per subunit.</text>
</comment>
<feature type="domain" description="Acetyl-coenzyme A carboxylase carboxyl transferase subunit beta" evidence="5">
    <location>
        <begin position="859"/>
        <end position="1017"/>
    </location>
</feature>
<evidence type="ECO:0000259" key="5">
    <source>
        <dbReference type="Pfam" id="PF01039"/>
    </source>
</evidence>
<feature type="compositionally biased region" description="Basic and acidic residues" evidence="4">
    <location>
        <begin position="688"/>
        <end position="697"/>
    </location>
</feature>
<keyword evidence="6" id="KW-0934">Plastid</keyword>
<dbReference type="EC" id="2.1.3.15" evidence="3"/>
<reference evidence="6" key="1">
    <citation type="submission" date="2021-06" db="EMBL/GenBank/DDBJ databases">
        <title>Complete plastid genome sequence of Hypericum ascyron provides new insights into dynamics and evolution within the family Hypericaceae.</title>
        <authorList>
            <person name="Sivagami J.C."/>
            <person name="Park S."/>
            <person name="Park S."/>
        </authorList>
    </citation>
    <scope>NUCLEOTIDE SEQUENCE</scope>
</reference>
<evidence type="ECO:0000256" key="4">
    <source>
        <dbReference type="SAM" id="MobiDB-lite"/>
    </source>
</evidence>
<dbReference type="GO" id="GO:2001295">
    <property type="term" value="P:malonyl-CoA biosynthetic process"/>
    <property type="evidence" value="ECO:0007669"/>
    <property type="project" value="UniProtKB-UniRule"/>
</dbReference>
<dbReference type="GO" id="GO:0009570">
    <property type="term" value="C:chloroplast stroma"/>
    <property type="evidence" value="ECO:0007669"/>
    <property type="project" value="UniProtKB-SubCell"/>
</dbReference>
<keyword evidence="3" id="KW-0863">Zinc-finger</keyword>
<feature type="compositionally biased region" description="Acidic residues" evidence="4">
    <location>
        <begin position="728"/>
        <end position="743"/>
    </location>
</feature>
<dbReference type="GO" id="GO:0003989">
    <property type="term" value="F:acetyl-CoA carboxylase activity"/>
    <property type="evidence" value="ECO:0007669"/>
    <property type="project" value="InterPro"/>
</dbReference>
<comment type="similarity">
    <text evidence="3">Belongs to the AccD/PCCB family.</text>
</comment>
<comment type="pathway">
    <text evidence="3">Lipid metabolism; malonyl-CoA biosynthesis; malonyl-CoA from acetyl-CoA: step 1/1.</text>
</comment>
<geneLocation type="chloroplast" evidence="6"/>
<protein>
    <recommendedName>
        <fullName evidence="3">Acetyl-coenzyme A carboxylase carboxyl transferase subunit beta, chloroplastic</fullName>
        <shortName evidence="3">ACCase subunit beta</shortName>
        <shortName evidence="3">Acetyl-CoA carboxylase carboxyltransferase subunit beta</shortName>
        <ecNumber evidence="3">2.1.3.15</ecNumber>
    </recommendedName>
</protein>
<keyword evidence="3" id="KW-0443">Lipid metabolism</keyword>
<dbReference type="PRINTS" id="PR01070">
    <property type="entry name" value="ACCCTRFRASEB"/>
</dbReference>
<feature type="compositionally biased region" description="Acidic residues" evidence="4">
    <location>
        <begin position="698"/>
        <end position="713"/>
    </location>
</feature>
<keyword evidence="3" id="KW-0444">Lipid biosynthesis</keyword>
<comment type="subunit">
    <text evidence="3">Acetyl-CoA carboxylase is a heterohexamer composed of biotin carboxyl carrier protein, biotin carboxylase and two subunits each of ACCase subunit alpha and ACCase plastid-coded subunit beta (accD).</text>
</comment>
<comment type="catalytic activity">
    <reaction evidence="3">
        <text>N(6)-carboxybiotinyl-L-lysyl-[protein] + acetyl-CoA = N(6)-biotinyl-L-lysyl-[protein] + malonyl-CoA</text>
        <dbReference type="Rhea" id="RHEA:54728"/>
        <dbReference type="Rhea" id="RHEA-COMP:10505"/>
        <dbReference type="Rhea" id="RHEA-COMP:10506"/>
        <dbReference type="ChEBI" id="CHEBI:57288"/>
        <dbReference type="ChEBI" id="CHEBI:57384"/>
        <dbReference type="ChEBI" id="CHEBI:83144"/>
        <dbReference type="ChEBI" id="CHEBI:83145"/>
        <dbReference type="EC" id="2.1.3.15"/>
    </reaction>
</comment>
<evidence type="ECO:0000256" key="3">
    <source>
        <dbReference type="HAMAP-Rule" id="MF_01395"/>
    </source>
</evidence>
<feature type="compositionally biased region" description="Basic and acidic residues" evidence="4">
    <location>
        <begin position="714"/>
        <end position="727"/>
    </location>
</feature>
<feature type="zinc finger region" description="C4-type" evidence="3">
    <location>
        <begin position="40"/>
        <end position="62"/>
    </location>
</feature>
<proteinExistence type="inferred from homology"/>
<sequence length="1067" mass="120171">MVINREMIPEPEIESTILTTNETCTGLIRPTDFSHLWVVCDFCDGMTYHKIAKEKMYICEYCDSYINMKSSERIAFLFDSDTWEPMDQQMRSLDPIHFDSLDPLHFDSLDNFEYPIKEPLDFDSLENFEDSNPEDSNSGEPAYSDSYSEDSNPEDSDSEESAGSDSDSEDSNPEDSEFEESAGSEASTEYCLDLDSLWYSEGLKEFLYDISAEFCTDWDRILEALSKLSLGRRWDILKELLYAVIQASPGFFSVQWDILTKGLAAFSSEDQSDILTKAFSAGIKASPDCCFDLYSFRESLLASLSDSLWDSLLTRLSDSLKEHLKKGVSAISPEEESDILTEDFGSEASTEYCLDLDSLWYSEGLKEFLYDISAEFCTDWDRIIETLSKLSLDRRWHILNELLYAVIQASPGFFSVEWDILTKEGLAAFSSEDQSDILTKAFSAGIKASPDCCFDLYSFRESLWESLLTRLSDSLLTRLSDSLSDSERLKLKKGFSAISPKEPPNIFVEAIYAAIDSINEPDYFDSVDNFEDSVDNFEDSDPEDPNIEPRPYIEPAFRERVDYIVLKASPDRRWDILKEALSAAIENPSQASLDGFEEALKASIYLPTQTILHLWAGIKEALTAAIENPSQASVDGLEEALKASIKNLPSQDIFEDEYVDEEIEDFRFVIQAAFKLYIPCIEVTTDKEAELKEKDPEESADNDSDSEDSDPESPTDKEAELKEKDPEESADNDSDSEDSDPESPTDKEAESEAVADSYCRDLGICIYVDKEEIPFHKASDSEDEGEWEPAVVNSDDEGEGEPVVINPDDDEIEVGILVEGEIKYIKDLLWLWFLSLLPKEEEEKEDVEIEDDEPYIDKMKRNERETGLSEAVETGTGELNGIKIAMGVMDFRFVGGSMGSVVGEKITRLIEHATKEFLPLIIVCASGGARMQEGSLSLMQMAKISSALSKYRDQKNKSNQKLFYISILTTPTTGGVTASFAMLGDIIIAEPDAYIAFAGKRVIEELFNIEVPEGSQEAEVLFENGFLDLIVPRNLLKSVLTELLQFHSFHFDPTLLSPKLIRRLFQN</sequence>
<feature type="binding site" evidence="3">
    <location>
        <position position="62"/>
    </location>
    <ligand>
        <name>Zn(2+)</name>
        <dbReference type="ChEBI" id="CHEBI:29105"/>
    </ligand>
</feature>
<keyword evidence="3" id="KW-0808">Transferase</keyword>
<dbReference type="Gene3D" id="3.90.226.10">
    <property type="entry name" value="2-enoyl-CoA Hydratase, Chain A, domain 1"/>
    <property type="match status" value="2"/>
</dbReference>
<dbReference type="UniPathway" id="UPA00655">
    <property type="reaction ID" value="UER00711"/>
</dbReference>
<dbReference type="GO" id="GO:0009317">
    <property type="term" value="C:acetyl-CoA carboxylase complex"/>
    <property type="evidence" value="ECO:0007669"/>
    <property type="project" value="InterPro"/>
</dbReference>
<organism evidence="6">
    <name type="scientific">Hypericum ascyron</name>
    <dbReference type="NCBI Taxonomy" id="210378"/>
    <lineage>
        <taxon>Eukaryota</taxon>
        <taxon>Viridiplantae</taxon>
        <taxon>Streptophyta</taxon>
        <taxon>Embryophyta</taxon>
        <taxon>Tracheophyta</taxon>
        <taxon>Spermatophyta</taxon>
        <taxon>Magnoliopsida</taxon>
        <taxon>eudicotyledons</taxon>
        <taxon>Gunneridae</taxon>
        <taxon>Pentapetalae</taxon>
        <taxon>rosids</taxon>
        <taxon>fabids</taxon>
        <taxon>Malpighiales</taxon>
        <taxon>Hypericaceae</taxon>
        <taxon>Hypericeae</taxon>
        <taxon>Hypericum</taxon>
    </lineage>
</organism>
<keyword evidence="2 3" id="KW-0067">ATP-binding</keyword>
<feature type="region of interest" description="Disordered" evidence="4">
    <location>
        <begin position="688"/>
        <end position="754"/>
    </location>
</feature>
<dbReference type="InterPro" id="IPR029045">
    <property type="entry name" value="ClpP/crotonase-like_dom_sf"/>
</dbReference>
<feature type="binding site" evidence="3">
    <location>
        <position position="59"/>
    </location>
    <ligand>
        <name>Zn(2+)</name>
        <dbReference type="ChEBI" id="CHEBI:29105"/>
    </ligand>
</feature>
<gene>
    <name evidence="3 6" type="primary">accD</name>
</gene>
<keyword evidence="3" id="KW-0479">Metal-binding</keyword>
<keyword evidence="3" id="KW-0275">Fatty acid biosynthesis</keyword>
<dbReference type="GO" id="GO:0016743">
    <property type="term" value="F:carboxyl- or carbamoyltransferase activity"/>
    <property type="evidence" value="ECO:0007669"/>
    <property type="project" value="UniProtKB-UniRule"/>
</dbReference>